<dbReference type="PANTHER" id="PTHR46796:SF13">
    <property type="entry name" value="HTH-TYPE TRANSCRIPTIONAL ACTIVATOR RHAS"/>
    <property type="match status" value="1"/>
</dbReference>
<dbReference type="PROSITE" id="PS01124">
    <property type="entry name" value="HTH_ARAC_FAMILY_2"/>
    <property type="match status" value="1"/>
</dbReference>
<dbReference type="Pfam" id="PF12833">
    <property type="entry name" value="HTH_18"/>
    <property type="match status" value="1"/>
</dbReference>
<gene>
    <name evidence="5" type="ORF">GEV47_08715</name>
</gene>
<sequence>MKQLAAPTTVLAERLLLGASLDNVFFAEILFDALPDVVFFVKDKQARYLLANRTLVTRCGLVDKAALLGRTVSDIFPPSFGTNYLEQDLRVLNTGIDIHDQLELHLYPNRAPGWCVTHKIVLRDRDGGIAGMAGISRDLAMPDKNHPVYKRVAAAARFIHDHYDQQLQISDLAQIADLSVSQLERYFHKIFFLNPRQMIIKTRLDAASVKLAGDDNITEIAVACGYHDHSAFTRQFKATVGMTPRAYRLLLRSR</sequence>
<protein>
    <submittedName>
        <fullName evidence="5">Helix-turn-helix domain-containing protein</fullName>
    </submittedName>
</protein>
<keyword evidence="2" id="KW-0238">DNA-binding</keyword>
<dbReference type="InterPro" id="IPR018062">
    <property type="entry name" value="HTH_AraC-typ_CS"/>
</dbReference>
<accession>A0A843YT46</accession>
<organism evidence="5 6">
    <name type="scientific">Glaciimonas soli</name>
    <dbReference type="NCBI Taxonomy" id="2590999"/>
    <lineage>
        <taxon>Bacteria</taxon>
        <taxon>Pseudomonadati</taxon>
        <taxon>Pseudomonadota</taxon>
        <taxon>Betaproteobacteria</taxon>
        <taxon>Burkholderiales</taxon>
        <taxon>Oxalobacteraceae</taxon>
        <taxon>Glaciimonas</taxon>
    </lineage>
</organism>
<dbReference type="AlphaFoldDB" id="A0A843YT46"/>
<reference evidence="5 6" key="1">
    <citation type="submission" date="2019-10" db="EMBL/GenBank/DDBJ databases">
        <title>Glaciimonas soli sp. nov., a psychrophilic bacterium isolated from the forest soil of a high elevation mountain in Taiwan.</title>
        <authorList>
            <person name="Wang L.-T."/>
            <person name="Shieh W.Y."/>
        </authorList>
    </citation>
    <scope>NUCLEOTIDE SEQUENCE [LARGE SCALE GENOMIC DNA]</scope>
    <source>
        <strain evidence="5 6">GS1</strain>
    </source>
</reference>
<dbReference type="Pfam" id="PF08448">
    <property type="entry name" value="PAS_4"/>
    <property type="match status" value="1"/>
</dbReference>
<evidence type="ECO:0000256" key="2">
    <source>
        <dbReference type="ARBA" id="ARBA00023125"/>
    </source>
</evidence>
<dbReference type="InterPro" id="IPR035965">
    <property type="entry name" value="PAS-like_dom_sf"/>
</dbReference>
<dbReference type="Gene3D" id="1.10.10.60">
    <property type="entry name" value="Homeodomain-like"/>
    <property type="match status" value="1"/>
</dbReference>
<dbReference type="GO" id="GO:0043565">
    <property type="term" value="F:sequence-specific DNA binding"/>
    <property type="evidence" value="ECO:0007669"/>
    <property type="project" value="InterPro"/>
</dbReference>
<dbReference type="InterPro" id="IPR020449">
    <property type="entry name" value="Tscrpt_reg_AraC-type_HTH"/>
</dbReference>
<keyword evidence="3" id="KW-0804">Transcription</keyword>
<dbReference type="InterPro" id="IPR009057">
    <property type="entry name" value="Homeodomain-like_sf"/>
</dbReference>
<dbReference type="SUPFAM" id="SSF46689">
    <property type="entry name" value="Homeodomain-like"/>
    <property type="match status" value="2"/>
</dbReference>
<evidence type="ECO:0000256" key="1">
    <source>
        <dbReference type="ARBA" id="ARBA00023015"/>
    </source>
</evidence>
<evidence type="ECO:0000259" key="4">
    <source>
        <dbReference type="PROSITE" id="PS01124"/>
    </source>
</evidence>
<dbReference type="SUPFAM" id="SSF55785">
    <property type="entry name" value="PYP-like sensor domain (PAS domain)"/>
    <property type="match status" value="1"/>
</dbReference>
<evidence type="ECO:0000256" key="3">
    <source>
        <dbReference type="ARBA" id="ARBA00023163"/>
    </source>
</evidence>
<dbReference type="Gene3D" id="3.30.450.20">
    <property type="entry name" value="PAS domain"/>
    <property type="match status" value="1"/>
</dbReference>
<evidence type="ECO:0000313" key="6">
    <source>
        <dbReference type="Proteomes" id="UP000451565"/>
    </source>
</evidence>
<dbReference type="InterPro" id="IPR013656">
    <property type="entry name" value="PAS_4"/>
</dbReference>
<dbReference type="SMART" id="SM00342">
    <property type="entry name" value="HTH_ARAC"/>
    <property type="match status" value="1"/>
</dbReference>
<dbReference type="OrthoDB" id="6146868at2"/>
<comment type="caution">
    <text evidence="5">The sequence shown here is derived from an EMBL/GenBank/DDBJ whole genome shotgun (WGS) entry which is preliminary data.</text>
</comment>
<dbReference type="InterPro" id="IPR018060">
    <property type="entry name" value="HTH_AraC"/>
</dbReference>
<dbReference type="PRINTS" id="PR00032">
    <property type="entry name" value="HTHARAC"/>
</dbReference>
<dbReference type="InterPro" id="IPR050204">
    <property type="entry name" value="AraC_XylS_family_regulators"/>
</dbReference>
<dbReference type="PANTHER" id="PTHR46796">
    <property type="entry name" value="HTH-TYPE TRANSCRIPTIONAL ACTIVATOR RHAS-RELATED"/>
    <property type="match status" value="1"/>
</dbReference>
<dbReference type="EMBL" id="WINI01000004">
    <property type="protein sequence ID" value="MQR00763.1"/>
    <property type="molecule type" value="Genomic_DNA"/>
</dbReference>
<keyword evidence="6" id="KW-1185">Reference proteome</keyword>
<feature type="domain" description="HTH araC/xylS-type" evidence="4">
    <location>
        <begin position="153"/>
        <end position="250"/>
    </location>
</feature>
<dbReference type="PROSITE" id="PS00041">
    <property type="entry name" value="HTH_ARAC_FAMILY_1"/>
    <property type="match status" value="1"/>
</dbReference>
<dbReference type="Proteomes" id="UP000451565">
    <property type="component" value="Unassembled WGS sequence"/>
</dbReference>
<name>A0A843YT46_9BURK</name>
<dbReference type="GO" id="GO:0003700">
    <property type="term" value="F:DNA-binding transcription factor activity"/>
    <property type="evidence" value="ECO:0007669"/>
    <property type="project" value="InterPro"/>
</dbReference>
<keyword evidence="1" id="KW-0805">Transcription regulation</keyword>
<dbReference type="RefSeq" id="WP_153234389.1">
    <property type="nucleotide sequence ID" value="NZ_WINI01000004.1"/>
</dbReference>
<evidence type="ECO:0000313" key="5">
    <source>
        <dbReference type="EMBL" id="MQR00763.1"/>
    </source>
</evidence>
<proteinExistence type="predicted"/>